<proteinExistence type="predicted"/>
<dbReference type="OrthoDB" id="9767940at2"/>
<dbReference type="InParanoid" id="A0A212PVJ6"/>
<dbReference type="SUPFAM" id="SSF53218">
    <property type="entry name" value="Molybdenum cofactor biosynthesis proteins"/>
    <property type="match status" value="1"/>
</dbReference>
<dbReference type="UniPathway" id="UPA00344"/>
<dbReference type="Proteomes" id="UP000197025">
    <property type="component" value="Unassembled WGS sequence"/>
</dbReference>
<keyword evidence="2" id="KW-1185">Reference proteome</keyword>
<dbReference type="RefSeq" id="WP_088569866.1">
    <property type="nucleotide sequence ID" value="NZ_FYEK01000003.1"/>
</dbReference>
<reference evidence="2" key="1">
    <citation type="submission" date="2017-06" db="EMBL/GenBank/DDBJ databases">
        <authorList>
            <person name="Varghese N."/>
            <person name="Submissions S."/>
        </authorList>
    </citation>
    <scope>NUCLEOTIDE SEQUENCE [LARGE SCALE GENOMIC DNA]</scope>
    <source>
        <strain evidence="2">JAD2</strain>
    </source>
</reference>
<dbReference type="AlphaFoldDB" id="A0A212PVJ6"/>
<protein>
    <submittedName>
        <fullName evidence="1">Molybdopterin biosynthesis enzyme</fullName>
    </submittedName>
</protein>
<evidence type="ECO:0000313" key="2">
    <source>
        <dbReference type="Proteomes" id="UP000197025"/>
    </source>
</evidence>
<dbReference type="CDD" id="cd03522">
    <property type="entry name" value="MoeA_like"/>
    <property type="match status" value="1"/>
</dbReference>
<organism evidence="1 2">
    <name type="scientific">Thermoflexus hugenholtzii JAD2</name>
    <dbReference type="NCBI Taxonomy" id="877466"/>
    <lineage>
        <taxon>Bacteria</taxon>
        <taxon>Bacillati</taxon>
        <taxon>Chloroflexota</taxon>
        <taxon>Thermoflexia</taxon>
        <taxon>Thermoflexales</taxon>
        <taxon>Thermoflexaceae</taxon>
        <taxon>Thermoflexus</taxon>
    </lineage>
</organism>
<dbReference type="EMBL" id="FYEK01000003">
    <property type="protein sequence ID" value="SNB50915.1"/>
    <property type="molecule type" value="Genomic_DNA"/>
</dbReference>
<dbReference type="Gene3D" id="3.40.980.10">
    <property type="entry name" value="MoaB/Mog-like domain"/>
    <property type="match status" value="1"/>
</dbReference>
<name>A0A212PVJ6_9CHLR</name>
<accession>A0A212PVJ6</accession>
<sequence length="339" mass="36696">MKFGPVPVEQAVGRILAHNIADAQGNRIFRKGRRLTPEDVARLRTEGYREVVVAELEPGDIGEEEAARRIARACEGPGLRPMPAAGGRVNFLADGAGVFLVEPDRLAQLNRLPGVTLATLTRGSVVRARQIVASLKIIPFALPEAIVIQAEALLQDNRPLLGVYPFQPRRVALILSGHPAVWPRLIADFEAPLRERVDACGGIWLGTQTVRHEEAELARAMEAALQQGADFLILAGETAIMDEEDIAPRAIRRIGGTVEAFGAPVDPGNLLLIAYRGEVPILGAPGCARSRHRNVVDWVIPRLMAGLRLTREEIATMGHGGLLEDVEERPAPRLLGTSS</sequence>
<dbReference type="Gene3D" id="3.90.105.10">
    <property type="entry name" value="Molybdopterin biosynthesis moea protein, domain 2"/>
    <property type="match status" value="1"/>
</dbReference>
<evidence type="ECO:0000313" key="1">
    <source>
        <dbReference type="EMBL" id="SNB50915.1"/>
    </source>
</evidence>
<dbReference type="InterPro" id="IPR036425">
    <property type="entry name" value="MoaB/Mog-like_dom_sf"/>
</dbReference>
<gene>
    <name evidence="1" type="ORF">SAMN02746019_00020620</name>
</gene>